<keyword evidence="6" id="KW-1185">Reference proteome</keyword>
<protein>
    <submittedName>
        <fullName evidence="5">HK97 family phage major capsid protein</fullName>
    </submittedName>
</protein>
<name>A0A316BM33_PSESE</name>
<dbReference type="Pfam" id="PF05065">
    <property type="entry name" value="Phage_capsid"/>
    <property type="match status" value="1"/>
</dbReference>
<evidence type="ECO:0000256" key="2">
    <source>
        <dbReference type="SAM" id="Coils"/>
    </source>
</evidence>
<proteinExistence type="predicted"/>
<evidence type="ECO:0000256" key="3">
    <source>
        <dbReference type="SAM" id="MobiDB-lite"/>
    </source>
</evidence>
<dbReference type="Gene3D" id="3.30.2320.10">
    <property type="entry name" value="hypothetical protein PF0899 domain"/>
    <property type="match status" value="1"/>
</dbReference>
<comment type="caution">
    <text evidence="5">The sequence shown here is derived from an EMBL/GenBank/DDBJ whole genome shotgun (WGS) entry which is preliminary data.</text>
</comment>
<feature type="region of interest" description="Disordered" evidence="3">
    <location>
        <begin position="57"/>
        <end position="90"/>
    </location>
</feature>
<evidence type="ECO:0000313" key="5">
    <source>
        <dbReference type="EMBL" id="PWJ73835.1"/>
    </source>
</evidence>
<sequence length="425" mass="46186">MLKELIEKREKLVADARSALDEIKKNTDEARAAELEKRHDDIMADFDKVETQIAREQRMAAAQKRIDDAAAEERAKKRPNPGDGEARGQDEGEALEYRQVFHKFIACGGDPTELSSEERAVLRAGVQAKAEFRAQVTGTPASGGYTVPTELANEIIKSMKAWGPMYDEDICTVMTTASGNPIKIPTVDDTAVTAGKHTEGTALTDDGGKDVTFGQKSLDAYVYDTEFVRFSMELAQDSIFNMETLLGGLLGERLGRIANKELTIGAGSDDPNGVVTASSLGKTATAVAAITYDEIIDLVHSVDPAYRTSPKVRFMFNDSSLSALRKLKDGEGRYIWTAGDVQNGVPGTILGYRYSINQAMDSLAAAKKVMLFGDFGKYFVRKVGSPVIGVLRERFWPDLGIAGLIRFDGELGDTAAVKHLITKAA</sequence>
<gene>
    <name evidence="5" type="ORF">C7441_12518</name>
</gene>
<dbReference type="AlphaFoldDB" id="A0A316BM33"/>
<reference evidence="5 6" key="1">
    <citation type="submission" date="2018-05" db="EMBL/GenBank/DDBJ databases">
        <title>Genomic Encyclopedia of Type Strains, Phase IV (KMG-IV): sequencing the most valuable type-strain genomes for metagenomic binning, comparative biology and taxonomic classification.</title>
        <authorList>
            <person name="Goeker M."/>
        </authorList>
    </citation>
    <scope>NUCLEOTIDE SEQUENCE [LARGE SCALE GENOMIC DNA]</scope>
    <source>
        <strain evidence="5 6">DSM 6986</strain>
    </source>
</reference>
<organism evidence="5 6">
    <name type="scientific">Pseudaminobacter salicylatoxidans</name>
    <dbReference type="NCBI Taxonomy" id="93369"/>
    <lineage>
        <taxon>Bacteria</taxon>
        <taxon>Pseudomonadati</taxon>
        <taxon>Pseudomonadota</taxon>
        <taxon>Alphaproteobacteria</taxon>
        <taxon>Hyphomicrobiales</taxon>
        <taxon>Phyllobacteriaceae</taxon>
        <taxon>Pseudaminobacter</taxon>
    </lineage>
</organism>
<feature type="compositionally biased region" description="Basic and acidic residues" evidence="3">
    <location>
        <begin position="57"/>
        <end position="75"/>
    </location>
</feature>
<dbReference type="InterPro" id="IPR054612">
    <property type="entry name" value="Phage_capsid-like_C"/>
</dbReference>
<dbReference type="Proteomes" id="UP000245396">
    <property type="component" value="Unassembled WGS sequence"/>
</dbReference>
<dbReference type="NCBIfam" id="TIGR01554">
    <property type="entry name" value="major_cap_HK97"/>
    <property type="match status" value="1"/>
</dbReference>
<dbReference type="RefSeq" id="WP_244916236.1">
    <property type="nucleotide sequence ID" value="NZ_QGGG01000025.1"/>
</dbReference>
<evidence type="ECO:0000313" key="6">
    <source>
        <dbReference type="Proteomes" id="UP000245396"/>
    </source>
</evidence>
<comment type="subcellular location">
    <subcellularLocation>
        <location evidence="1">Virion</location>
    </subcellularLocation>
</comment>
<dbReference type="InterPro" id="IPR024455">
    <property type="entry name" value="Phage_capsid"/>
</dbReference>
<feature type="domain" description="Phage capsid-like C-terminal" evidence="4">
    <location>
        <begin position="143"/>
        <end position="420"/>
    </location>
</feature>
<dbReference type="SUPFAM" id="SSF56563">
    <property type="entry name" value="Major capsid protein gp5"/>
    <property type="match status" value="1"/>
</dbReference>
<accession>A0A316BM33</accession>
<keyword evidence="2" id="KW-0175">Coiled coil</keyword>
<evidence type="ECO:0000256" key="1">
    <source>
        <dbReference type="ARBA" id="ARBA00004328"/>
    </source>
</evidence>
<feature type="coiled-coil region" evidence="2">
    <location>
        <begin position="2"/>
        <end position="52"/>
    </location>
</feature>
<evidence type="ECO:0000259" key="4">
    <source>
        <dbReference type="Pfam" id="PF05065"/>
    </source>
</evidence>
<dbReference type="EMBL" id="QGGG01000025">
    <property type="protein sequence ID" value="PWJ73835.1"/>
    <property type="molecule type" value="Genomic_DNA"/>
</dbReference>